<dbReference type="PANTHER" id="PTHR11579">
    <property type="entry name" value="PROTEIN-L-ISOASPARTATE O-METHYLTRANSFERASE"/>
    <property type="match status" value="1"/>
</dbReference>
<dbReference type="Gene3D" id="3.40.50.150">
    <property type="entry name" value="Vaccinia Virus protein VP39"/>
    <property type="match status" value="1"/>
</dbReference>
<evidence type="ECO:0000256" key="1">
    <source>
        <dbReference type="ARBA" id="ARBA00005369"/>
    </source>
</evidence>
<comment type="caution">
    <text evidence="3">The sequence shown here is derived from an EMBL/GenBank/DDBJ whole genome shotgun (WGS) entry which is preliminary data.</text>
</comment>
<feature type="compositionally biased region" description="Acidic residues" evidence="2">
    <location>
        <begin position="446"/>
        <end position="474"/>
    </location>
</feature>
<protein>
    <recommendedName>
        <fullName evidence="5">Protein-L-isoaspartate(D-aspartate) O-methyltransferase</fullName>
    </recommendedName>
</protein>
<gene>
    <name evidence="3" type="ORF">ACHAW5_004599</name>
</gene>
<reference evidence="3 4" key="1">
    <citation type="submission" date="2024-10" db="EMBL/GenBank/DDBJ databases">
        <title>Updated reference genomes for cyclostephanoid diatoms.</title>
        <authorList>
            <person name="Roberts W.R."/>
            <person name="Alverson A.J."/>
        </authorList>
    </citation>
    <scope>NUCLEOTIDE SEQUENCE [LARGE SCALE GENOMIC DNA]</scope>
    <source>
        <strain evidence="3 4">AJA276-08</strain>
    </source>
</reference>
<dbReference type="Pfam" id="PF01135">
    <property type="entry name" value="PCMT"/>
    <property type="match status" value="1"/>
</dbReference>
<dbReference type="InterPro" id="IPR029063">
    <property type="entry name" value="SAM-dependent_MTases_sf"/>
</dbReference>
<comment type="similarity">
    <text evidence="1">Belongs to the methyltransferase superfamily. L-isoaspartyl/D-aspartyl protein methyltransferase family.</text>
</comment>
<dbReference type="InterPro" id="IPR000682">
    <property type="entry name" value="PCMT"/>
</dbReference>
<name>A0ABD3P9K9_9STRA</name>
<dbReference type="CDD" id="cd02440">
    <property type="entry name" value="AdoMet_MTases"/>
    <property type="match status" value="1"/>
</dbReference>
<keyword evidence="4" id="KW-1185">Reference proteome</keyword>
<dbReference type="AlphaFoldDB" id="A0ABD3P9K9"/>
<dbReference type="Proteomes" id="UP001530315">
    <property type="component" value="Unassembled WGS sequence"/>
</dbReference>
<evidence type="ECO:0000313" key="4">
    <source>
        <dbReference type="Proteomes" id="UP001530315"/>
    </source>
</evidence>
<proteinExistence type="inferred from homology"/>
<sequence length="530" mass="58454">MDGMFLFLRSAASDGSPTGGFGVISSDHVENGFRQVDRKFFVPRGHESMAHSDQPLKEGHVHISAPHMYGAAIQALDLVPNSPISFLNVGSGTGYISCIAAEILGPNSLHYGVELHDDVIEHCKASIARWKPATVEERDEMCVFHFVDDTPDVHIIKGNGLNISNTKGEGVVGFDRIYVGAAVSKANLAAITKLLSPGGILVGPVDDDFVKVVRVGAIYQEMESEMDGSFVADLNGEYTSQILSGVRFAPLQVIPAVTTVIPSNVWSPSVQRGYPSEFKRASRHLLLCSNSQLVQPLPVLRQEDRFNVAAMLPKTIWLEILSYTHRKWFEPEPNKTDYLKRRLREEKAKLAKADRARREAEERCLVAVRERAVYRLLALRWQSRLNSLLDRQGHQIETAQHNDISGELSDILNLVGANAVDRIENASTLSGLRAMLQQLNENANNQDDDNDSDGDSSVADDEDGDEDMEEDDAGDNQGHSGEDEDDSDLDEFVSVADEEPYENDSKKRCDSPSEDSMYGGGANNSVIEWI</sequence>
<feature type="region of interest" description="Disordered" evidence="2">
    <location>
        <begin position="443"/>
        <end position="530"/>
    </location>
</feature>
<feature type="compositionally biased region" description="Acidic residues" evidence="2">
    <location>
        <begin position="482"/>
        <end position="502"/>
    </location>
</feature>
<evidence type="ECO:0000256" key="2">
    <source>
        <dbReference type="SAM" id="MobiDB-lite"/>
    </source>
</evidence>
<evidence type="ECO:0008006" key="5">
    <source>
        <dbReference type="Google" id="ProtNLM"/>
    </source>
</evidence>
<organism evidence="3 4">
    <name type="scientific">Stephanodiscus triporus</name>
    <dbReference type="NCBI Taxonomy" id="2934178"/>
    <lineage>
        <taxon>Eukaryota</taxon>
        <taxon>Sar</taxon>
        <taxon>Stramenopiles</taxon>
        <taxon>Ochrophyta</taxon>
        <taxon>Bacillariophyta</taxon>
        <taxon>Coscinodiscophyceae</taxon>
        <taxon>Thalassiosirophycidae</taxon>
        <taxon>Stephanodiscales</taxon>
        <taxon>Stephanodiscaceae</taxon>
        <taxon>Stephanodiscus</taxon>
    </lineage>
</organism>
<evidence type="ECO:0000313" key="3">
    <source>
        <dbReference type="EMBL" id="KAL3784825.1"/>
    </source>
</evidence>
<accession>A0ABD3P9K9</accession>
<dbReference type="EMBL" id="JALLAZ020000915">
    <property type="protein sequence ID" value="KAL3784825.1"/>
    <property type="molecule type" value="Genomic_DNA"/>
</dbReference>
<dbReference type="PANTHER" id="PTHR11579:SF9">
    <property type="entry name" value="PROTEIN-L-ISOASPARTATE O-METHYLTRANSFERASE"/>
    <property type="match status" value="1"/>
</dbReference>
<dbReference type="SUPFAM" id="SSF53335">
    <property type="entry name" value="S-adenosyl-L-methionine-dependent methyltransferases"/>
    <property type="match status" value="1"/>
</dbReference>